<dbReference type="Pfam" id="PF13505">
    <property type="entry name" value="OMP_b-brl"/>
    <property type="match status" value="1"/>
</dbReference>
<dbReference type="EMBL" id="CP009962">
    <property type="protein sequence ID" value="AIY40516.1"/>
    <property type="molecule type" value="Genomic_DNA"/>
</dbReference>
<dbReference type="PRINTS" id="PR01023">
    <property type="entry name" value="NAFLGMOTY"/>
</dbReference>
<dbReference type="Gene3D" id="3.30.1330.60">
    <property type="entry name" value="OmpA-like domain"/>
    <property type="match status" value="1"/>
</dbReference>
<dbReference type="Pfam" id="PF00691">
    <property type="entry name" value="OmpA"/>
    <property type="match status" value="1"/>
</dbReference>
<dbReference type="AlphaFoldDB" id="A0A0A1F7K7"/>
<name>A0A0A1F7K7_9BURK</name>
<reference evidence="14" key="1">
    <citation type="journal article" date="2014" name="Soil Biol. Biochem.">
        <title>Structure and function of bacterial communities in ageing soils: Insights from the Mendocino ecological staircase.</title>
        <authorList>
            <person name="Uroz S."/>
            <person name="Tech J.J."/>
            <person name="Sawaya N.A."/>
            <person name="Frey-Klett P."/>
            <person name="Leveau J.H.J."/>
        </authorList>
    </citation>
    <scope>NUCLEOTIDE SEQUENCE [LARGE SCALE GENOMIC DNA]</scope>
    <source>
        <strain evidence="14">Cal35</strain>
    </source>
</reference>
<dbReference type="PANTHER" id="PTHR30329">
    <property type="entry name" value="STATOR ELEMENT OF FLAGELLAR MOTOR COMPLEX"/>
    <property type="match status" value="1"/>
</dbReference>
<evidence type="ECO:0000259" key="12">
    <source>
        <dbReference type="PROSITE" id="PS51123"/>
    </source>
</evidence>
<dbReference type="PRINTS" id="PR01021">
    <property type="entry name" value="OMPADOMAIN"/>
</dbReference>
<dbReference type="InterPro" id="IPR006665">
    <property type="entry name" value="OmpA-like"/>
</dbReference>
<dbReference type="GO" id="GO:0015288">
    <property type="term" value="F:porin activity"/>
    <property type="evidence" value="ECO:0007669"/>
    <property type="project" value="UniProtKB-KW"/>
</dbReference>
<dbReference type="PANTHER" id="PTHR30329:SF21">
    <property type="entry name" value="LIPOPROTEIN YIAD-RELATED"/>
    <property type="match status" value="1"/>
</dbReference>
<keyword evidence="5 11" id="KW-0732">Signal</keyword>
<dbReference type="GO" id="GO:0046930">
    <property type="term" value="C:pore complex"/>
    <property type="evidence" value="ECO:0007669"/>
    <property type="project" value="UniProtKB-KW"/>
</dbReference>
<evidence type="ECO:0000256" key="3">
    <source>
        <dbReference type="ARBA" id="ARBA00022452"/>
    </source>
</evidence>
<dbReference type="InterPro" id="IPR006664">
    <property type="entry name" value="OMP_bac"/>
</dbReference>
<gene>
    <name evidence="13" type="ORF">LT85_1358</name>
</gene>
<keyword evidence="2" id="KW-0813">Transport</keyword>
<dbReference type="GO" id="GO:0006811">
    <property type="term" value="P:monoatomic ion transport"/>
    <property type="evidence" value="ECO:0007669"/>
    <property type="project" value="UniProtKB-KW"/>
</dbReference>
<keyword evidence="6" id="KW-0406">Ion transport</keyword>
<keyword evidence="8 10" id="KW-0472">Membrane</keyword>
<sequence>MMNLRKAGTAIFILLSASALHASAQTTSAQTYNPSWYVAPTINFVDPDRRFLGGDDKNGPGVGLRFGRAISQDWDVELGGSYARAKSNGMGLTYKQGMLGVDALYMFSRGTFQPYLLGGLGAEYDKVNGSGGANASKTSPYLNIGAGLRYALSDQWGLQAEVRRSVDFLRSSGDFNFKHGNTTTVGLGLVYTFGKVAAPVAAAPMQPEPAPIVAPPPPPPPRFEKITLSSTQLFAFDSAVLRLPQPKLDEIASTLSANPQINSVTVTGYTDRLGSDRYNQGLSQRRAEAVKKYLTGQGVAGERLSAVGKGKANPVVECNQKRRAELIKCLEPNRRVEVEQITIEKQVR</sequence>
<evidence type="ECO:0000256" key="8">
    <source>
        <dbReference type="ARBA" id="ARBA00023136"/>
    </source>
</evidence>
<dbReference type="PROSITE" id="PS01068">
    <property type="entry name" value="OMPA_1"/>
    <property type="match status" value="1"/>
</dbReference>
<dbReference type="SUPFAM" id="SSF56925">
    <property type="entry name" value="OMPA-like"/>
    <property type="match status" value="1"/>
</dbReference>
<evidence type="ECO:0000256" key="9">
    <source>
        <dbReference type="ARBA" id="ARBA00023237"/>
    </source>
</evidence>
<evidence type="ECO:0000256" key="5">
    <source>
        <dbReference type="ARBA" id="ARBA00022729"/>
    </source>
</evidence>
<dbReference type="RefSeq" id="WP_052134780.1">
    <property type="nucleotide sequence ID" value="NZ_CP009962.1"/>
</dbReference>
<evidence type="ECO:0000256" key="2">
    <source>
        <dbReference type="ARBA" id="ARBA00022448"/>
    </source>
</evidence>
<feature type="chain" id="PRO_5001973970" evidence="11">
    <location>
        <begin position="25"/>
        <end position="348"/>
    </location>
</feature>
<dbReference type="InterPro" id="IPR036737">
    <property type="entry name" value="OmpA-like_sf"/>
</dbReference>
<evidence type="ECO:0000256" key="1">
    <source>
        <dbReference type="ARBA" id="ARBA00004571"/>
    </source>
</evidence>
<dbReference type="InterPro" id="IPR027385">
    <property type="entry name" value="Beta-barrel_OMP"/>
</dbReference>
<protein>
    <submittedName>
        <fullName evidence="13">Outer membrane protein A</fullName>
    </submittedName>
</protein>
<evidence type="ECO:0000256" key="4">
    <source>
        <dbReference type="ARBA" id="ARBA00022692"/>
    </source>
</evidence>
<dbReference type="InterPro" id="IPR050330">
    <property type="entry name" value="Bact_OuterMem_StrucFunc"/>
</dbReference>
<evidence type="ECO:0000256" key="6">
    <source>
        <dbReference type="ARBA" id="ARBA00023065"/>
    </source>
</evidence>
<evidence type="ECO:0000313" key="13">
    <source>
        <dbReference type="EMBL" id="AIY40516.1"/>
    </source>
</evidence>
<feature type="signal peptide" evidence="11">
    <location>
        <begin position="1"/>
        <end position="24"/>
    </location>
</feature>
<dbReference type="KEGG" id="care:LT85_1358"/>
<keyword evidence="14" id="KW-1185">Reference proteome</keyword>
<dbReference type="InterPro" id="IPR011250">
    <property type="entry name" value="OMP/PagP_B-barrel"/>
</dbReference>
<dbReference type="GO" id="GO:0009279">
    <property type="term" value="C:cell outer membrane"/>
    <property type="evidence" value="ECO:0007669"/>
    <property type="project" value="UniProtKB-SubCell"/>
</dbReference>
<dbReference type="HOGENOM" id="CLU_762483_0_0_4"/>
<keyword evidence="4" id="KW-0812">Transmembrane</keyword>
<organism evidence="13 14">
    <name type="scientific">Collimonas arenae</name>
    <dbReference type="NCBI Taxonomy" id="279058"/>
    <lineage>
        <taxon>Bacteria</taxon>
        <taxon>Pseudomonadati</taxon>
        <taxon>Pseudomonadota</taxon>
        <taxon>Betaproteobacteria</taxon>
        <taxon>Burkholderiales</taxon>
        <taxon>Oxalobacteraceae</taxon>
        <taxon>Collimonas</taxon>
    </lineage>
</organism>
<evidence type="ECO:0000313" key="14">
    <source>
        <dbReference type="Proteomes" id="UP000030302"/>
    </source>
</evidence>
<dbReference type="STRING" id="279058.LT85_1358"/>
<feature type="domain" description="OmpA-like" evidence="12">
    <location>
        <begin position="221"/>
        <end position="344"/>
    </location>
</feature>
<keyword evidence="3" id="KW-1134">Transmembrane beta strand</keyword>
<accession>A0A0A1F7K7</accession>
<dbReference type="SUPFAM" id="SSF103088">
    <property type="entry name" value="OmpA-like"/>
    <property type="match status" value="1"/>
</dbReference>
<dbReference type="CDD" id="cd07185">
    <property type="entry name" value="OmpA_C-like"/>
    <property type="match status" value="1"/>
</dbReference>
<dbReference type="OrthoDB" id="5360144at2"/>
<dbReference type="Gene3D" id="2.40.160.20">
    <property type="match status" value="1"/>
</dbReference>
<dbReference type="Proteomes" id="UP000030302">
    <property type="component" value="Chromosome"/>
</dbReference>
<dbReference type="PROSITE" id="PS51123">
    <property type="entry name" value="OMPA_2"/>
    <property type="match status" value="1"/>
</dbReference>
<proteinExistence type="predicted"/>
<comment type="subcellular location">
    <subcellularLocation>
        <location evidence="1">Cell outer membrane</location>
        <topology evidence="1">Multi-pass membrane protein</topology>
    </subcellularLocation>
</comment>
<evidence type="ECO:0000256" key="7">
    <source>
        <dbReference type="ARBA" id="ARBA00023114"/>
    </source>
</evidence>
<keyword evidence="9" id="KW-0998">Cell outer membrane</keyword>
<dbReference type="InterPro" id="IPR006690">
    <property type="entry name" value="OMPA-like_CS"/>
</dbReference>
<evidence type="ECO:0000256" key="11">
    <source>
        <dbReference type="SAM" id="SignalP"/>
    </source>
</evidence>
<keyword evidence="7" id="KW-0626">Porin</keyword>
<evidence type="ECO:0000256" key="10">
    <source>
        <dbReference type="PROSITE-ProRule" id="PRU00473"/>
    </source>
</evidence>